<feature type="region of interest" description="Disordered" evidence="10">
    <location>
        <begin position="665"/>
        <end position="684"/>
    </location>
</feature>
<dbReference type="AlphaFoldDB" id="A0A6P6S3X3"/>
<keyword evidence="1 9" id="KW-0812">Transmembrane</keyword>
<dbReference type="GO" id="GO:0003924">
    <property type="term" value="F:GTPase activity"/>
    <property type="evidence" value="ECO:0007669"/>
    <property type="project" value="UniProtKB-UniRule"/>
</dbReference>
<dbReference type="SUPFAM" id="SSF52540">
    <property type="entry name" value="P-loop containing nucleoside triphosphate hydrolases"/>
    <property type="match status" value="1"/>
</dbReference>
<feature type="topological domain" description="Cytoplasmic" evidence="9">
    <location>
        <begin position="779"/>
        <end position="860"/>
    </location>
</feature>
<evidence type="ECO:0000256" key="6">
    <source>
        <dbReference type="ARBA" id="ARBA00023134"/>
    </source>
</evidence>
<evidence type="ECO:0000313" key="13">
    <source>
        <dbReference type="Proteomes" id="UP000515125"/>
    </source>
</evidence>
<feature type="compositionally biased region" description="Basic and acidic residues" evidence="10">
    <location>
        <begin position="668"/>
        <end position="684"/>
    </location>
</feature>
<comment type="subcellular location">
    <subcellularLocation>
        <location evidence="9">Endoplasmic reticulum membrane</location>
        <topology evidence="9">Multi-pass membrane protein</topology>
    </subcellularLocation>
</comment>
<dbReference type="OrthoDB" id="1597724at2759"/>
<comment type="function">
    <text evidence="9">Probable GTP-binding protein that may be involved in cell development.</text>
</comment>
<dbReference type="PANTHER" id="PTHR45923">
    <property type="entry name" value="PROTEIN SEY1"/>
    <property type="match status" value="1"/>
</dbReference>
<feature type="coiled-coil region" evidence="9">
    <location>
        <begin position="476"/>
        <end position="504"/>
    </location>
</feature>
<dbReference type="GeneID" id="34619484"/>
<evidence type="ECO:0000256" key="8">
    <source>
        <dbReference type="ARBA" id="ARBA00029381"/>
    </source>
</evidence>
<keyword evidence="2 9" id="KW-0547">Nucleotide-binding</keyword>
<dbReference type="GO" id="GO:0005789">
    <property type="term" value="C:endoplasmic reticulum membrane"/>
    <property type="evidence" value="ECO:0007669"/>
    <property type="project" value="UniProtKB-SubCell"/>
</dbReference>
<feature type="transmembrane region" description="Helical" evidence="11">
    <location>
        <begin position="736"/>
        <end position="754"/>
    </location>
</feature>
<evidence type="ECO:0000313" key="14">
    <source>
        <dbReference type="RefSeq" id="XP_026194407.1"/>
    </source>
</evidence>
<keyword evidence="4 9" id="KW-0256">Endoplasmic reticulum</keyword>
<dbReference type="Proteomes" id="UP000515125">
    <property type="component" value="Unplaced"/>
</dbReference>
<organism evidence="13 14">
    <name type="scientific">Cyclospora cayetanensis</name>
    <dbReference type="NCBI Taxonomy" id="88456"/>
    <lineage>
        <taxon>Eukaryota</taxon>
        <taxon>Sar</taxon>
        <taxon>Alveolata</taxon>
        <taxon>Apicomplexa</taxon>
        <taxon>Conoidasida</taxon>
        <taxon>Coccidia</taxon>
        <taxon>Eucoccidiorida</taxon>
        <taxon>Eimeriorina</taxon>
        <taxon>Eimeriidae</taxon>
        <taxon>Cyclospora</taxon>
    </lineage>
</organism>
<evidence type="ECO:0000259" key="12">
    <source>
        <dbReference type="PROSITE" id="PS51715"/>
    </source>
</evidence>
<reference evidence="14" key="1">
    <citation type="submission" date="2025-08" db="UniProtKB">
        <authorList>
            <consortium name="RefSeq"/>
        </authorList>
    </citation>
    <scope>IDENTIFICATION</scope>
</reference>
<dbReference type="InterPro" id="IPR030386">
    <property type="entry name" value="G_GB1_RHD3_dom"/>
</dbReference>
<gene>
    <name evidence="14" type="primary">LOC34619484</name>
</gene>
<sequence>MATPSDSDLVQLIDYDGEMTADLERWMQDQGLADVGFNYNVITILGSQSSGKSTLMNALFGCNFQVMDALKGYSQTTKGLWIGRDHLGRNIGIGDEAGKDTSSSLDRPVLLLDVEGLDSRERGERRQTYENFFSLFALALADCLLVNISCAALGCHTGSGFGLLKTVMEANLELFMHQDDAPKTILLFVVRDWAPSIVPEDVMREKIEKDYVNKIWAEIQKPDSVADSSAADFFTVEVFGLAHKLLAPAEFEKGVCSLRERWAEAFSPKSYTRKIPADGFGAYARSIWETIKQQSHLDIPNQKEMLAIYRCQDLKREALQAATSRAAVLQQNYPKPTAANAAAISGSMESIAKDALAQYLSQAARYQEKICTSVKAELIDAIAVVLKPMVDAQLTEARETIARRHKDALREAYTKDARDTAVSARGESMLEAWAAFNKRSAAAVAAAAADFLAFSEERSIRLEGGEHLHFPSNLIADALQVEMHQEVEAIRETQQKALDEAIAEKCADSFTGIDAHLTTRNFTPHNFWEACRGRAATSATLCAAQFAAAGRGLAADIPDGDAAVAEAAAAEFAIRCRLLALWQLRICLSKLVGGLHVYILERFSSLFSYDDDDHPRRWELVSAEKLQSLFLTAKTQALALIPTLREVQLERLSLTTVTLEAHEESEDMAERAVDTDGEDDKDRKPMPAAYYRPLIDPISAQTIQRKAVAAMQQQCREAQLLQQRCGSSASWRSVPMWGWLLLVCLGWNEIAMVFSFMTRNWLALPLLFMALLLVAGVFMSGQVEVATHGARHAVQLIRLLLQPFLHGLLKTVTDMMDPSGLAGRGVVLSPREGASVKESSQQTPNEVAALKERAAKHSHS</sequence>
<protein>
    <recommendedName>
        <fullName evidence="9">Protein SEY1 homolog</fullName>
        <ecNumber evidence="9">3.6.5.-</ecNumber>
    </recommendedName>
</protein>
<dbReference type="CDD" id="cd01851">
    <property type="entry name" value="GBP"/>
    <property type="match status" value="1"/>
</dbReference>
<comment type="function">
    <text evidence="8">Probable GTP-binding protein involved in generating and maintaining the structure of the tubular endoplasmic reticulum network.</text>
</comment>
<accession>A0A6P6S3X3</accession>
<dbReference type="EC" id="3.6.5.-" evidence="9"/>
<keyword evidence="5 9" id="KW-1133">Transmembrane helix</keyword>
<keyword evidence="9" id="KW-0175">Coiled coil</keyword>
<dbReference type="HAMAP" id="MF_03109">
    <property type="entry name" value="Sey1"/>
    <property type="match status" value="1"/>
</dbReference>
<dbReference type="InterPro" id="IPR046758">
    <property type="entry name" value="Sey1/RHD3-like_3HB"/>
</dbReference>
<evidence type="ECO:0000256" key="11">
    <source>
        <dbReference type="SAM" id="Phobius"/>
    </source>
</evidence>
<dbReference type="GO" id="GO:0016320">
    <property type="term" value="P:endoplasmic reticulum membrane fusion"/>
    <property type="evidence" value="ECO:0007669"/>
    <property type="project" value="TreeGrafter"/>
</dbReference>
<dbReference type="InterPro" id="IPR008803">
    <property type="entry name" value="RHD3/Sey1"/>
</dbReference>
<dbReference type="Pfam" id="PF20428">
    <property type="entry name" value="Sey1_3HB"/>
    <property type="match status" value="1"/>
</dbReference>
<dbReference type="PROSITE" id="PS51715">
    <property type="entry name" value="G_GB1_RHD3"/>
    <property type="match status" value="1"/>
</dbReference>
<evidence type="ECO:0000256" key="3">
    <source>
        <dbReference type="ARBA" id="ARBA00022801"/>
    </source>
</evidence>
<feature type="compositionally biased region" description="Basic and acidic residues" evidence="10">
    <location>
        <begin position="849"/>
        <end position="860"/>
    </location>
</feature>
<comment type="similarity">
    <text evidence="9">Belongs to the TRAFAC class dynamin-like GTPase superfamily. GB1/RHD3 GTPase family. RHD3 subfamily.</text>
</comment>
<feature type="topological domain" description="Lumenal" evidence="9">
    <location>
        <begin position="755"/>
        <end position="757"/>
    </location>
</feature>
<keyword evidence="13" id="KW-1185">Reference proteome</keyword>
<feature type="region of interest" description="Disordered" evidence="10">
    <location>
        <begin position="832"/>
        <end position="860"/>
    </location>
</feature>
<keyword evidence="3 9" id="KW-0378">Hydrolase</keyword>
<feature type="domain" description="GB1/RHD3-type G" evidence="12">
    <location>
        <begin position="36"/>
        <end position="284"/>
    </location>
</feature>
<keyword evidence="7 9" id="KW-0472">Membrane</keyword>
<feature type="topological domain" description="Cytoplasmic" evidence="9">
    <location>
        <begin position="1"/>
        <end position="733"/>
    </location>
</feature>
<evidence type="ECO:0000256" key="2">
    <source>
        <dbReference type="ARBA" id="ARBA00022741"/>
    </source>
</evidence>
<evidence type="ECO:0000256" key="9">
    <source>
        <dbReference type="HAMAP-Rule" id="MF_03109"/>
    </source>
</evidence>
<dbReference type="RefSeq" id="XP_026194407.1">
    <property type="nucleotide sequence ID" value="XM_026338622.1"/>
</dbReference>
<dbReference type="Pfam" id="PF05879">
    <property type="entry name" value="RHD3_GTPase"/>
    <property type="match status" value="1"/>
</dbReference>
<keyword evidence="6 9" id="KW-0342">GTP-binding</keyword>
<evidence type="ECO:0000256" key="10">
    <source>
        <dbReference type="SAM" id="MobiDB-lite"/>
    </source>
</evidence>
<evidence type="ECO:0000256" key="1">
    <source>
        <dbReference type="ARBA" id="ARBA00022692"/>
    </source>
</evidence>
<name>A0A6P6S3X3_9EIME</name>
<evidence type="ECO:0000256" key="4">
    <source>
        <dbReference type="ARBA" id="ARBA00022824"/>
    </source>
</evidence>
<evidence type="ECO:0000256" key="5">
    <source>
        <dbReference type="ARBA" id="ARBA00022989"/>
    </source>
</evidence>
<dbReference type="InterPro" id="IPR027417">
    <property type="entry name" value="P-loop_NTPase"/>
</dbReference>
<evidence type="ECO:0000256" key="7">
    <source>
        <dbReference type="ARBA" id="ARBA00023136"/>
    </source>
</evidence>
<dbReference type="Gene3D" id="3.40.50.300">
    <property type="entry name" value="P-loop containing nucleotide triphosphate hydrolases"/>
    <property type="match status" value="1"/>
</dbReference>
<dbReference type="GO" id="GO:0005525">
    <property type="term" value="F:GTP binding"/>
    <property type="evidence" value="ECO:0007669"/>
    <property type="project" value="UniProtKB-UniRule"/>
</dbReference>
<feature type="binding site" evidence="9">
    <location>
        <begin position="46"/>
        <end position="53"/>
    </location>
    <ligand>
        <name>GTP</name>
        <dbReference type="ChEBI" id="CHEBI:37565"/>
    </ligand>
</feature>
<dbReference type="PANTHER" id="PTHR45923:SF2">
    <property type="entry name" value="PROTEIN SEY1"/>
    <property type="match status" value="1"/>
</dbReference>
<feature type="transmembrane region" description="Helical" evidence="11">
    <location>
        <begin position="761"/>
        <end position="781"/>
    </location>
</feature>
<proteinExistence type="inferred from homology"/>